<dbReference type="AlphaFoldDB" id="A0A6A2Z232"/>
<dbReference type="Gene3D" id="2.130.10.10">
    <property type="entry name" value="YVTN repeat-like/Quinoprotein amine dehydrogenase"/>
    <property type="match status" value="1"/>
</dbReference>
<evidence type="ECO:0000313" key="6">
    <source>
        <dbReference type="Proteomes" id="UP000436088"/>
    </source>
</evidence>
<dbReference type="EMBL" id="VEPZ02001230">
    <property type="protein sequence ID" value="KAE8685500.1"/>
    <property type="molecule type" value="Genomic_DNA"/>
</dbReference>
<feature type="repeat" description="WD" evidence="3">
    <location>
        <begin position="232"/>
        <end position="273"/>
    </location>
</feature>
<dbReference type="PROSITE" id="PS50082">
    <property type="entry name" value="WD_REPEATS_2"/>
    <property type="match status" value="3"/>
</dbReference>
<reference evidence="5" key="1">
    <citation type="submission" date="2019-09" db="EMBL/GenBank/DDBJ databases">
        <title>Draft genome information of white flower Hibiscus syriacus.</title>
        <authorList>
            <person name="Kim Y.-M."/>
        </authorList>
    </citation>
    <scope>NUCLEOTIDE SEQUENCE [LARGE SCALE GENOMIC DNA]</scope>
    <source>
        <strain evidence="5">YM2019G1</strain>
    </source>
</reference>
<keyword evidence="1 3" id="KW-0853">WD repeat</keyword>
<evidence type="ECO:0000256" key="4">
    <source>
        <dbReference type="SAM" id="Phobius"/>
    </source>
</evidence>
<name>A0A6A2Z232_HIBSY</name>
<feature type="transmembrane region" description="Helical" evidence="4">
    <location>
        <begin position="397"/>
        <end position="419"/>
    </location>
</feature>
<dbReference type="Pfam" id="PF00400">
    <property type="entry name" value="WD40"/>
    <property type="match status" value="3"/>
</dbReference>
<dbReference type="GO" id="GO:0043161">
    <property type="term" value="P:proteasome-mediated ubiquitin-dependent protein catabolic process"/>
    <property type="evidence" value="ECO:0007669"/>
    <property type="project" value="TreeGrafter"/>
</dbReference>
<dbReference type="FunFam" id="2.130.10.10:FF:001117">
    <property type="entry name" value="DDB1 and CUL4-associated factor 11"/>
    <property type="match status" value="1"/>
</dbReference>
<dbReference type="SMART" id="SM00320">
    <property type="entry name" value="WD40"/>
    <property type="match status" value="3"/>
</dbReference>
<accession>A0A6A2Z232</accession>
<dbReference type="SUPFAM" id="SSF50978">
    <property type="entry name" value="WD40 repeat-like"/>
    <property type="match status" value="1"/>
</dbReference>
<protein>
    <submittedName>
        <fullName evidence="5">LEC14B-like protein</fullName>
    </submittedName>
</protein>
<dbReference type="PANTHER" id="PTHR19847">
    <property type="entry name" value="DDB1- AND CUL4-ASSOCIATED FACTOR 11"/>
    <property type="match status" value="1"/>
</dbReference>
<organism evidence="5 6">
    <name type="scientific">Hibiscus syriacus</name>
    <name type="common">Rose of Sharon</name>
    <dbReference type="NCBI Taxonomy" id="106335"/>
    <lineage>
        <taxon>Eukaryota</taxon>
        <taxon>Viridiplantae</taxon>
        <taxon>Streptophyta</taxon>
        <taxon>Embryophyta</taxon>
        <taxon>Tracheophyta</taxon>
        <taxon>Spermatophyta</taxon>
        <taxon>Magnoliopsida</taxon>
        <taxon>eudicotyledons</taxon>
        <taxon>Gunneridae</taxon>
        <taxon>Pentapetalae</taxon>
        <taxon>rosids</taxon>
        <taxon>malvids</taxon>
        <taxon>Malvales</taxon>
        <taxon>Malvaceae</taxon>
        <taxon>Malvoideae</taxon>
        <taxon>Hibiscus</taxon>
    </lineage>
</organism>
<evidence type="ECO:0000256" key="1">
    <source>
        <dbReference type="ARBA" id="ARBA00022574"/>
    </source>
</evidence>
<dbReference type="GO" id="GO:0080008">
    <property type="term" value="C:Cul4-RING E3 ubiquitin ligase complex"/>
    <property type="evidence" value="ECO:0007669"/>
    <property type="project" value="TreeGrafter"/>
</dbReference>
<keyword evidence="2" id="KW-0677">Repeat</keyword>
<dbReference type="PRINTS" id="PR00320">
    <property type="entry name" value="GPROTEINBRPT"/>
</dbReference>
<dbReference type="Proteomes" id="UP000436088">
    <property type="component" value="Unassembled WGS sequence"/>
</dbReference>
<comment type="caution">
    <text evidence="5">The sequence shown here is derived from an EMBL/GenBank/DDBJ whole genome shotgun (WGS) entry which is preliminary data.</text>
</comment>
<sequence length="424" mass="47702">MAIYRPRRSFLRSGPKRGFREVAWQWSVGSRYDIRGGVAWSLGYHNPRVSSKGLWTVGSGPDPTANDVGRLVEMIQTLIGFKISLGPVLVGPRLVNTVSHLVYTSMSPIVHIVNVGSATTESLANEIHEGLDFVSHDYRGYSFGLFSVKFSTDGRELVAGSSDNSIYVYDLDSNKLSLRIAAHTGFTACADVNTVTFADEGGNLIYSGSDDNLCKVWDRRCFIAKDKPAGVLMGHLEGITFIDSRGDDRYFISNGKDQTIKLWDIRKMSSNTSWVRNYEWDYRWMDYPPQARDFKHPCDQSVATYKGHSVLRTLIRCYFSPEQRELVLQCGNKHHCSVDLIRVNCSDDERLYAPQFLEGVLRKQTMRGGACIPCMETSAEKRLNLGASPTNVNSSRLLGPFKLGSFTFTYTLLWIVFIIHRLSI</sequence>
<gene>
    <name evidence="5" type="ORF">F3Y22_tig00111096pilonHSYRG00049</name>
</gene>
<evidence type="ECO:0000256" key="3">
    <source>
        <dbReference type="PROSITE-ProRule" id="PRU00221"/>
    </source>
</evidence>
<proteinExistence type="predicted"/>
<keyword evidence="4" id="KW-0472">Membrane</keyword>
<evidence type="ECO:0000256" key="2">
    <source>
        <dbReference type="ARBA" id="ARBA00022737"/>
    </source>
</evidence>
<feature type="repeat" description="WD" evidence="3">
    <location>
        <begin position="192"/>
        <end position="218"/>
    </location>
</feature>
<keyword evidence="6" id="KW-1185">Reference proteome</keyword>
<evidence type="ECO:0000313" key="5">
    <source>
        <dbReference type="EMBL" id="KAE8685500.1"/>
    </source>
</evidence>
<keyword evidence="4" id="KW-0812">Transmembrane</keyword>
<dbReference type="InterPro" id="IPR015943">
    <property type="entry name" value="WD40/YVTN_repeat-like_dom_sf"/>
</dbReference>
<dbReference type="PROSITE" id="PS50294">
    <property type="entry name" value="WD_REPEATS_REGION"/>
    <property type="match status" value="2"/>
</dbReference>
<dbReference type="InterPro" id="IPR001680">
    <property type="entry name" value="WD40_rpt"/>
</dbReference>
<dbReference type="InterPro" id="IPR036322">
    <property type="entry name" value="WD40_repeat_dom_sf"/>
</dbReference>
<dbReference type="InterPro" id="IPR020472">
    <property type="entry name" value="WD40_PAC1"/>
</dbReference>
<dbReference type="PANTHER" id="PTHR19847:SF27">
    <property type="entry name" value="LEC14B HOMOLOG"/>
    <property type="match status" value="1"/>
</dbReference>
<keyword evidence="4" id="KW-1133">Transmembrane helix</keyword>
<feature type="repeat" description="WD" evidence="3">
    <location>
        <begin position="138"/>
        <end position="179"/>
    </location>
</feature>
<dbReference type="InterPro" id="IPR051859">
    <property type="entry name" value="DCAF"/>
</dbReference>